<reference evidence="2" key="1">
    <citation type="submission" date="2022-08" db="UniProtKB">
        <authorList>
            <consortium name="EnsemblMetazoa"/>
        </authorList>
    </citation>
    <scope>IDENTIFICATION</scope>
    <source>
        <strain evidence="2">05x7-T-G4-1.051#20</strain>
    </source>
</reference>
<feature type="domain" description="DZIP3-like HEPN" evidence="1">
    <location>
        <begin position="6"/>
        <end position="91"/>
    </location>
</feature>
<organism evidence="2 3">
    <name type="scientific">Magallana gigas</name>
    <name type="common">Pacific oyster</name>
    <name type="synonym">Crassostrea gigas</name>
    <dbReference type="NCBI Taxonomy" id="29159"/>
    <lineage>
        <taxon>Eukaryota</taxon>
        <taxon>Metazoa</taxon>
        <taxon>Spiralia</taxon>
        <taxon>Lophotrochozoa</taxon>
        <taxon>Mollusca</taxon>
        <taxon>Bivalvia</taxon>
        <taxon>Autobranchia</taxon>
        <taxon>Pteriomorphia</taxon>
        <taxon>Ostreida</taxon>
        <taxon>Ostreoidea</taxon>
        <taxon>Ostreidae</taxon>
        <taxon>Magallana</taxon>
    </lineage>
</organism>
<dbReference type="AlphaFoldDB" id="A0A8W8J6P4"/>
<dbReference type="Proteomes" id="UP000005408">
    <property type="component" value="Unassembled WGS sequence"/>
</dbReference>
<evidence type="ECO:0000313" key="3">
    <source>
        <dbReference type="Proteomes" id="UP000005408"/>
    </source>
</evidence>
<name>A0A8W8J6P4_MAGGI</name>
<proteinExistence type="predicted"/>
<dbReference type="EnsemblMetazoa" id="G17062.1">
    <property type="protein sequence ID" value="G17062.1:cds"/>
    <property type="gene ID" value="G17062"/>
</dbReference>
<keyword evidence="3" id="KW-1185">Reference proteome</keyword>
<protein>
    <recommendedName>
        <fullName evidence="1">DZIP3-like HEPN domain-containing protein</fullName>
    </recommendedName>
</protein>
<sequence>MPSSPNKSATTSKDFDTTLMICILRNLSFIPPPSSGWDTLPPEFENTLGANLTIIKVYRNKLCHASQPRINDKTFRKMKSSLIHAFSEISCGLTDSIVREIESFDFEGCDKENLLCKIQKEIRDIRDDMQFHYNWKVNTANVFGEWRAEVEHFYETQGFLGENNFS</sequence>
<evidence type="ECO:0000259" key="1">
    <source>
        <dbReference type="Pfam" id="PF18738"/>
    </source>
</evidence>
<dbReference type="InterPro" id="IPR041249">
    <property type="entry name" value="HEPN_DZIP3"/>
</dbReference>
<evidence type="ECO:0000313" key="2">
    <source>
        <dbReference type="EnsemblMetazoa" id="G17062.1:cds"/>
    </source>
</evidence>
<accession>A0A8W8J6P4</accession>
<dbReference type="Pfam" id="PF18738">
    <property type="entry name" value="HEPN_DZIP3"/>
    <property type="match status" value="1"/>
</dbReference>